<evidence type="ECO:0000313" key="11">
    <source>
        <dbReference type="Proteomes" id="UP000196655"/>
    </source>
</evidence>
<dbReference type="Pfam" id="PF07690">
    <property type="entry name" value="MFS_1"/>
    <property type="match status" value="1"/>
</dbReference>
<evidence type="ECO:0000256" key="1">
    <source>
        <dbReference type="ARBA" id="ARBA00004651"/>
    </source>
</evidence>
<dbReference type="InterPro" id="IPR011701">
    <property type="entry name" value="MFS"/>
</dbReference>
<dbReference type="GO" id="GO:1990961">
    <property type="term" value="P:xenobiotic detoxification by transmembrane export across the plasma membrane"/>
    <property type="evidence" value="ECO:0007669"/>
    <property type="project" value="InterPro"/>
</dbReference>
<evidence type="ECO:0000256" key="4">
    <source>
        <dbReference type="ARBA" id="ARBA00022475"/>
    </source>
</evidence>
<dbReference type="PANTHER" id="PTHR23502">
    <property type="entry name" value="MAJOR FACILITATOR SUPERFAMILY"/>
    <property type="match status" value="1"/>
</dbReference>
<keyword evidence="11" id="KW-1185">Reference proteome</keyword>
<keyword evidence="8" id="KW-0997">Cell inner membrane</keyword>
<organism evidence="10 11">
    <name type="scientific">Inquilinus limosus</name>
    <dbReference type="NCBI Taxonomy" id="171674"/>
    <lineage>
        <taxon>Bacteria</taxon>
        <taxon>Pseudomonadati</taxon>
        <taxon>Pseudomonadota</taxon>
        <taxon>Alphaproteobacteria</taxon>
        <taxon>Rhodospirillales</taxon>
        <taxon>Rhodospirillaceae</taxon>
        <taxon>Inquilinus</taxon>
    </lineage>
</organism>
<proteinExistence type="inferred from homology"/>
<accession>A0A211ZIY7</accession>
<dbReference type="SUPFAM" id="SSF103473">
    <property type="entry name" value="MFS general substrate transporter"/>
    <property type="match status" value="1"/>
</dbReference>
<feature type="transmembrane region" description="Helical" evidence="8">
    <location>
        <begin position="101"/>
        <end position="123"/>
    </location>
</feature>
<evidence type="ECO:0000256" key="5">
    <source>
        <dbReference type="ARBA" id="ARBA00022692"/>
    </source>
</evidence>
<feature type="transmembrane region" description="Helical" evidence="8">
    <location>
        <begin position="164"/>
        <end position="184"/>
    </location>
</feature>
<keyword evidence="3 8" id="KW-0813">Transport</keyword>
<comment type="subcellular location">
    <subcellularLocation>
        <location evidence="8">Cell inner membrane</location>
        <topology evidence="8">Multi-pass membrane protein</topology>
    </subcellularLocation>
    <subcellularLocation>
        <location evidence="1">Cell membrane</location>
        <topology evidence="1">Multi-pass membrane protein</topology>
    </subcellularLocation>
</comment>
<evidence type="ECO:0000313" key="10">
    <source>
        <dbReference type="EMBL" id="OWJ65213.1"/>
    </source>
</evidence>
<feature type="transmembrane region" description="Helical" evidence="8">
    <location>
        <begin position="77"/>
        <end position="95"/>
    </location>
</feature>
<dbReference type="EMBL" id="NHON01000041">
    <property type="protein sequence ID" value="OWJ65213.1"/>
    <property type="molecule type" value="Genomic_DNA"/>
</dbReference>
<dbReference type="OrthoDB" id="9800416at2"/>
<dbReference type="InterPro" id="IPR036259">
    <property type="entry name" value="MFS_trans_sf"/>
</dbReference>
<dbReference type="CDD" id="cd17320">
    <property type="entry name" value="MFS_MdfA_MDR_like"/>
    <property type="match status" value="1"/>
</dbReference>
<feature type="transmembrane region" description="Helical" evidence="8">
    <location>
        <begin position="343"/>
        <end position="364"/>
    </location>
</feature>
<comment type="similarity">
    <text evidence="2 8">Belongs to the major facilitator superfamily. Bcr/CmlA family.</text>
</comment>
<keyword evidence="7 8" id="KW-0472">Membrane</keyword>
<keyword evidence="4" id="KW-1003">Cell membrane</keyword>
<comment type="caution">
    <text evidence="8">Lacks conserved residue(s) required for the propagation of feature annotation.</text>
</comment>
<evidence type="ECO:0000256" key="3">
    <source>
        <dbReference type="ARBA" id="ARBA00022448"/>
    </source>
</evidence>
<feature type="transmembrane region" description="Helical" evidence="8">
    <location>
        <begin position="220"/>
        <end position="241"/>
    </location>
</feature>
<dbReference type="GO" id="GO:0042910">
    <property type="term" value="F:xenobiotic transmembrane transporter activity"/>
    <property type="evidence" value="ECO:0007669"/>
    <property type="project" value="InterPro"/>
</dbReference>
<feature type="transmembrane region" description="Helical" evidence="8">
    <location>
        <begin position="370"/>
        <end position="390"/>
    </location>
</feature>
<dbReference type="InterPro" id="IPR020846">
    <property type="entry name" value="MFS_dom"/>
</dbReference>
<evidence type="ECO:0000256" key="6">
    <source>
        <dbReference type="ARBA" id="ARBA00022989"/>
    </source>
</evidence>
<feature type="transmembrane region" description="Helical" evidence="8">
    <location>
        <begin position="135"/>
        <end position="158"/>
    </location>
</feature>
<dbReference type="GO" id="GO:0005886">
    <property type="term" value="C:plasma membrane"/>
    <property type="evidence" value="ECO:0007669"/>
    <property type="project" value="UniProtKB-SubCell"/>
</dbReference>
<dbReference type="InterPro" id="IPR004812">
    <property type="entry name" value="Efflux_drug-R_Bcr/CmlA"/>
</dbReference>
<dbReference type="PROSITE" id="PS50850">
    <property type="entry name" value="MFS"/>
    <property type="match status" value="1"/>
</dbReference>
<evidence type="ECO:0000259" key="9">
    <source>
        <dbReference type="PROSITE" id="PS50850"/>
    </source>
</evidence>
<comment type="caution">
    <text evidence="10">The sequence shown here is derived from an EMBL/GenBank/DDBJ whole genome shotgun (WGS) entry which is preliminary data.</text>
</comment>
<dbReference type="Proteomes" id="UP000196655">
    <property type="component" value="Unassembled WGS sequence"/>
</dbReference>
<feature type="domain" description="Major facilitator superfamily (MFS) profile" evidence="9">
    <location>
        <begin position="8"/>
        <end position="395"/>
    </location>
</feature>
<evidence type="ECO:0000256" key="8">
    <source>
        <dbReference type="RuleBase" id="RU365088"/>
    </source>
</evidence>
<feature type="transmembrane region" description="Helical" evidence="8">
    <location>
        <begin position="247"/>
        <end position="267"/>
    </location>
</feature>
<name>A0A211ZIY7_9PROT</name>
<sequence>MRLRPDSPMLTLLLGGVAALPSWAIDAALPAFPAIGRDLAASPSQIGFTIAAFMAGLAVGQLVFGPLSDRLGRRPSLFAGIGLFVLSALACMLAPGATTLIVWRLLSGIGAAAGVAIAFAIIRDLFDGARARAKLAFVNLLFGLVPLVAPTLGSWVLASFGWRWIFGALVVIGSALALITWFCLDESKAPRRASDRVGIVGLYVPVLANRAFVARVLVDALSFGAMFTFVAGSSLVLMTGFDVGPSTFSLLFACAAFGGMIGAWINGPLGRRGVGAGAILDLGLSLSAANAVLLVVLSIAGLASVATMMPSLVLALFCRGLVMPSIVQAALEPMDGRAGAASGVLGCLEILAGTAASALVSLLFGSLGAASMPLAMALFAVLALALWGSLVRPTLQRSGFVQAGPPDSQ</sequence>
<keyword evidence="5 8" id="KW-0812">Transmembrane</keyword>
<keyword evidence="6 8" id="KW-1133">Transmembrane helix</keyword>
<feature type="transmembrane region" description="Helical" evidence="8">
    <location>
        <begin position="312"/>
        <end position="331"/>
    </location>
</feature>
<evidence type="ECO:0000256" key="7">
    <source>
        <dbReference type="ARBA" id="ARBA00023136"/>
    </source>
</evidence>
<dbReference type="PANTHER" id="PTHR23502:SF132">
    <property type="entry name" value="POLYAMINE TRANSPORTER 2-RELATED"/>
    <property type="match status" value="1"/>
</dbReference>
<feature type="transmembrane region" description="Helical" evidence="8">
    <location>
        <begin position="48"/>
        <end position="65"/>
    </location>
</feature>
<dbReference type="Gene3D" id="1.20.1720.10">
    <property type="entry name" value="Multidrug resistance protein D"/>
    <property type="match status" value="1"/>
</dbReference>
<reference evidence="11" key="1">
    <citation type="submission" date="2017-05" db="EMBL/GenBank/DDBJ databases">
        <authorList>
            <person name="Macchi M."/>
            <person name="Festa S."/>
            <person name="Coppotelli B.M."/>
            <person name="Morelli I.S."/>
        </authorList>
    </citation>
    <scope>NUCLEOTIDE SEQUENCE [LARGE SCALE GENOMIC DNA]</scope>
    <source>
        <strain evidence="11">I</strain>
    </source>
</reference>
<feature type="transmembrane region" description="Helical" evidence="8">
    <location>
        <begin position="279"/>
        <end position="306"/>
    </location>
</feature>
<protein>
    <recommendedName>
        <fullName evidence="8">Bcr/CflA family efflux transporter</fullName>
    </recommendedName>
</protein>
<dbReference type="NCBIfam" id="TIGR00710">
    <property type="entry name" value="efflux_Bcr_CflA"/>
    <property type="match status" value="1"/>
</dbReference>
<gene>
    <name evidence="10" type="ORF">BWR60_20730</name>
</gene>
<evidence type="ECO:0000256" key="2">
    <source>
        <dbReference type="ARBA" id="ARBA00006236"/>
    </source>
</evidence>
<dbReference type="AlphaFoldDB" id="A0A211ZIY7"/>